<gene>
    <name evidence="2" type="ORF">BN4615_P7806</name>
</gene>
<keyword evidence="1" id="KW-0472">Membrane</keyword>
<sequence length="37" mass="4243">MKRKIVEYLPFVGIVLFICTASWVAGRTPPDRTLAHR</sequence>
<evidence type="ECO:0000256" key="1">
    <source>
        <dbReference type="SAM" id="Phobius"/>
    </source>
</evidence>
<proteinExistence type="predicted"/>
<reference evidence="2" key="1">
    <citation type="submission" date="2016-04" db="EMBL/GenBank/DDBJ databases">
        <authorList>
            <person name="Evans L.H."/>
            <person name="Alamgir A."/>
            <person name="Owens N."/>
            <person name="Weber N.D."/>
            <person name="Virtaneva K."/>
            <person name="Barbian K."/>
            <person name="Babar A."/>
            <person name="Rosenke K."/>
        </authorList>
    </citation>
    <scope>NUCLEOTIDE SEQUENCE</scope>
    <source>
        <strain evidence="2">Nono1</strain>
    </source>
</reference>
<keyword evidence="1" id="KW-0812">Transmembrane</keyword>
<dbReference type="AlphaFoldDB" id="A0A1M4EHJ8"/>
<protein>
    <submittedName>
        <fullName evidence="2">Uncharacterized protein</fullName>
    </submittedName>
</protein>
<dbReference type="EMBL" id="LT559118">
    <property type="protein sequence ID" value="SBO98290.1"/>
    <property type="molecule type" value="Genomic_DNA"/>
</dbReference>
<feature type="transmembrane region" description="Helical" evidence="1">
    <location>
        <begin position="7"/>
        <end position="25"/>
    </location>
</feature>
<organism evidence="2">
    <name type="scientific">Nonomuraea gerenzanensis</name>
    <dbReference type="NCBI Taxonomy" id="93944"/>
    <lineage>
        <taxon>Bacteria</taxon>
        <taxon>Bacillati</taxon>
        <taxon>Actinomycetota</taxon>
        <taxon>Actinomycetes</taxon>
        <taxon>Streptosporangiales</taxon>
        <taxon>Streptosporangiaceae</taxon>
        <taxon>Nonomuraea</taxon>
    </lineage>
</organism>
<accession>A0A1M4EHJ8</accession>
<keyword evidence="1" id="KW-1133">Transmembrane helix</keyword>
<name>A0A1M4EHJ8_9ACTN</name>
<evidence type="ECO:0000313" key="2">
    <source>
        <dbReference type="EMBL" id="SBO98290.1"/>
    </source>
</evidence>